<keyword evidence="3" id="KW-1185">Reference proteome</keyword>
<evidence type="ECO:0000259" key="1">
    <source>
        <dbReference type="Pfam" id="PF12867"/>
    </source>
</evidence>
<dbReference type="RefSeq" id="WP_013057145.1">
    <property type="nucleotide sequence ID" value="NZ_JACJHT010000001.1"/>
</dbReference>
<dbReference type="Gene3D" id="1.20.120.450">
    <property type="entry name" value="dinb family like domain"/>
    <property type="match status" value="1"/>
</dbReference>
<proteinExistence type="predicted"/>
<gene>
    <name evidence="2" type="ORF">HNP21_001297</name>
</gene>
<dbReference type="SUPFAM" id="SSF109854">
    <property type="entry name" value="DinB/YfiT-like putative metalloenzymes"/>
    <property type="match status" value="1"/>
</dbReference>
<evidence type="ECO:0000313" key="3">
    <source>
        <dbReference type="Proteomes" id="UP000543174"/>
    </source>
</evidence>
<name>A0A7W3REE4_PRIAR</name>
<dbReference type="InterPro" id="IPR024775">
    <property type="entry name" value="DinB-like"/>
</dbReference>
<dbReference type="AlphaFoldDB" id="A0A7W3REE4"/>
<sequence>MENRILKHMDVVRGITISILEKTTEEAADITPKGFNNNIRWNLGHIAFIQEKLVFGLAGEAMQTPESYKSFFGAGTKPADWTEAAPSLEEIANVLKDQAHRIKEFMPQQFDKQLITPFTNKAGINFTTVGETFLFSFYHEAMHVETIKQIGKAAAAQ</sequence>
<feature type="domain" description="DinB-like" evidence="1">
    <location>
        <begin position="11"/>
        <end position="147"/>
    </location>
</feature>
<evidence type="ECO:0000313" key="2">
    <source>
        <dbReference type="EMBL" id="MBA9038208.1"/>
    </source>
</evidence>
<protein>
    <recommendedName>
        <fullName evidence="1">DinB-like domain-containing protein</fullName>
    </recommendedName>
</protein>
<dbReference type="EMBL" id="JACJHT010000001">
    <property type="protein sequence ID" value="MBA9038208.1"/>
    <property type="molecule type" value="Genomic_DNA"/>
</dbReference>
<dbReference type="InterPro" id="IPR034660">
    <property type="entry name" value="DinB/YfiT-like"/>
</dbReference>
<accession>A0A7W3REE4</accession>
<organism evidence="2 3">
    <name type="scientific">Priestia aryabhattai</name>
    <name type="common">Bacillus aryabhattai</name>
    <dbReference type="NCBI Taxonomy" id="412384"/>
    <lineage>
        <taxon>Bacteria</taxon>
        <taxon>Bacillati</taxon>
        <taxon>Bacillota</taxon>
        <taxon>Bacilli</taxon>
        <taxon>Bacillales</taxon>
        <taxon>Bacillaceae</taxon>
        <taxon>Priestia</taxon>
    </lineage>
</organism>
<comment type="caution">
    <text evidence="2">The sequence shown here is derived from an EMBL/GenBank/DDBJ whole genome shotgun (WGS) entry which is preliminary data.</text>
</comment>
<dbReference type="Proteomes" id="UP000543174">
    <property type="component" value="Unassembled WGS sequence"/>
</dbReference>
<dbReference type="Pfam" id="PF12867">
    <property type="entry name" value="DinB_2"/>
    <property type="match status" value="1"/>
</dbReference>
<reference evidence="2" key="1">
    <citation type="submission" date="2020-08" db="EMBL/GenBank/DDBJ databases">
        <title>Functional genomics of gut bacteria from endangered species of beetles.</title>
        <authorList>
            <person name="Carlos-Shanley C."/>
        </authorList>
    </citation>
    <scope>NUCLEOTIDE SEQUENCE [LARGE SCALE GENOMIC DNA]</scope>
    <source>
        <strain evidence="2">S00060</strain>
    </source>
</reference>